<reference evidence="2 3" key="2">
    <citation type="submission" date="2013-11" db="EMBL/GenBank/DDBJ databases">
        <title>The Genome Sequence of Phytophthora parasitica INRA-310.</title>
        <authorList>
            <consortium name="The Broad Institute Genomics Platform"/>
            <person name="Russ C."/>
            <person name="Tyler B."/>
            <person name="Panabieres F."/>
            <person name="Shan W."/>
            <person name="Tripathy S."/>
            <person name="Grunwald N."/>
            <person name="Machado M."/>
            <person name="Johnson C.S."/>
            <person name="Arredondo F."/>
            <person name="Hong C."/>
            <person name="Coffey M."/>
            <person name="Young S.K."/>
            <person name="Zeng Q."/>
            <person name="Gargeya S."/>
            <person name="Fitzgerald M."/>
            <person name="Abouelleil A."/>
            <person name="Alvarado L."/>
            <person name="Chapman S.B."/>
            <person name="Gainer-Dewar J."/>
            <person name="Goldberg J."/>
            <person name="Griggs A."/>
            <person name="Gujja S."/>
            <person name="Hansen M."/>
            <person name="Howarth C."/>
            <person name="Imamovic A."/>
            <person name="Ireland A."/>
            <person name="Larimer J."/>
            <person name="McCowan C."/>
            <person name="Murphy C."/>
            <person name="Pearson M."/>
            <person name="Poon T.W."/>
            <person name="Priest M."/>
            <person name="Roberts A."/>
            <person name="Saif S."/>
            <person name="Shea T."/>
            <person name="Sykes S."/>
            <person name="Wortman J."/>
            <person name="Nusbaum C."/>
            <person name="Birren B."/>
        </authorList>
    </citation>
    <scope>NUCLEOTIDE SEQUENCE [LARGE SCALE GENOMIC DNA]</scope>
    <source>
        <strain evidence="2 3">INRA-310</strain>
    </source>
</reference>
<dbReference type="RefSeq" id="XP_008912409.1">
    <property type="nucleotide sequence ID" value="XM_008914161.1"/>
</dbReference>
<evidence type="ECO:0000256" key="1">
    <source>
        <dbReference type="SAM" id="MobiDB-lite"/>
    </source>
</evidence>
<dbReference type="VEuPathDB" id="FungiDB:PPTG_23944"/>
<reference evidence="3" key="1">
    <citation type="submission" date="2011-12" db="EMBL/GenBank/DDBJ databases">
        <authorList>
            <consortium name="The Broad Institute Genome Sequencing Platform"/>
            <person name="Russ C."/>
            <person name="Tyler B."/>
            <person name="Panabieres F."/>
            <person name="Shan W."/>
            <person name="Tripathy S."/>
            <person name="Grunwald N."/>
            <person name="Machado M."/>
            <person name="Young S.K."/>
            <person name="Zeng Q."/>
            <person name="Gargeya S."/>
            <person name="Fitzgerald M."/>
            <person name="Haas B."/>
            <person name="Abouelleil A."/>
            <person name="Alvarado L."/>
            <person name="Arachchi H.M."/>
            <person name="Berlin A."/>
            <person name="Chapman S.B."/>
            <person name="Gearin G."/>
            <person name="Goldberg J."/>
            <person name="Griggs A."/>
            <person name="Gujja S."/>
            <person name="Hansen M."/>
            <person name="Heiman D."/>
            <person name="Howarth C."/>
            <person name="Larimer J."/>
            <person name="Lui A."/>
            <person name="MacDonald P.J.P."/>
            <person name="McCowen C."/>
            <person name="Montmayeur A."/>
            <person name="Murphy C."/>
            <person name="Neiman D."/>
            <person name="Pearson M."/>
            <person name="Priest M."/>
            <person name="Roberts A."/>
            <person name="Saif S."/>
            <person name="Shea T."/>
            <person name="Sisk P."/>
            <person name="Stolte C."/>
            <person name="Sykes S."/>
            <person name="Wortman J."/>
            <person name="Nusbaum C."/>
            <person name="Birren B."/>
        </authorList>
    </citation>
    <scope>NUCLEOTIDE SEQUENCE [LARGE SCALE GENOMIC DNA]</scope>
    <source>
        <strain evidence="3">INRA-310</strain>
    </source>
</reference>
<dbReference type="AlphaFoldDB" id="W2PND8"/>
<feature type="region of interest" description="Disordered" evidence="1">
    <location>
        <begin position="65"/>
        <end position="86"/>
    </location>
</feature>
<organism evidence="2 3">
    <name type="scientific">Phytophthora nicotianae (strain INRA-310)</name>
    <name type="common">Phytophthora parasitica</name>
    <dbReference type="NCBI Taxonomy" id="761204"/>
    <lineage>
        <taxon>Eukaryota</taxon>
        <taxon>Sar</taxon>
        <taxon>Stramenopiles</taxon>
        <taxon>Oomycota</taxon>
        <taxon>Peronosporomycetes</taxon>
        <taxon>Peronosporales</taxon>
        <taxon>Peronosporaceae</taxon>
        <taxon>Phytophthora</taxon>
    </lineage>
</organism>
<name>W2PND8_PHYN3</name>
<dbReference type="GeneID" id="20192543"/>
<feature type="compositionally biased region" description="Basic residues" evidence="1">
    <location>
        <begin position="66"/>
        <end position="77"/>
    </location>
</feature>
<accession>W2PND8</accession>
<feature type="region of interest" description="Disordered" evidence="1">
    <location>
        <begin position="1"/>
        <end position="20"/>
    </location>
</feature>
<dbReference type="EMBL" id="KI669618">
    <property type="protein sequence ID" value="ETN02372.1"/>
    <property type="molecule type" value="Genomic_DNA"/>
</dbReference>
<evidence type="ECO:0000313" key="3">
    <source>
        <dbReference type="Proteomes" id="UP000018817"/>
    </source>
</evidence>
<dbReference type="Proteomes" id="UP000018817">
    <property type="component" value="Unassembled WGS sequence"/>
</dbReference>
<protein>
    <submittedName>
        <fullName evidence="2">Uncharacterized protein</fullName>
    </submittedName>
</protein>
<proteinExistence type="predicted"/>
<evidence type="ECO:0000313" key="2">
    <source>
        <dbReference type="EMBL" id="ETN02372.1"/>
    </source>
</evidence>
<gene>
    <name evidence="2" type="ORF">PPTG_23944</name>
</gene>
<sequence length="330" mass="36167">MSPSSAVMAKRNGREANSQVKQLPFARASTRNCNEMDTFIILRCMYMYPAPVRCRWAMTPLDLSSRTRRRRQSKRDRRPIADTLNSNLHMQTRLDGGRPGAIAELCECVGQWFRCSTAHAGGGRGNAMNPPARVHLDRGRASRRENDFGGRQSPFFWALMVRGGMREAGLIAAIMEPVFLPLQVISLGPPLGGGPGTANTLRSIFHDKFEDASKLAPCLLRASPAHFPSSSCLLVLNANRSRLDRSAATATAGWTVVCADDELMEASFTTCASAPAECHCILPTRAHQIGDPSLPIWSNPKLIRKIELPNNGTFVCQHLATGFSKEVHVA</sequence>